<dbReference type="InterPro" id="IPR012338">
    <property type="entry name" value="Beta-lactam/transpept-like"/>
</dbReference>
<dbReference type="Gene3D" id="3.40.710.10">
    <property type="entry name" value="DD-peptidase/beta-lactamase superfamily"/>
    <property type="match status" value="1"/>
</dbReference>
<evidence type="ECO:0000313" key="12">
    <source>
        <dbReference type="EMBL" id="SFT13408.1"/>
    </source>
</evidence>
<feature type="domain" description="Peptidase S11 D-alanyl-D-alanine carboxypeptidase A N-terminal" evidence="11">
    <location>
        <begin position="83"/>
        <end position="300"/>
    </location>
</feature>
<dbReference type="AlphaFoldDB" id="A0A1I6VI38"/>
<keyword evidence="2" id="KW-0732">Signal</keyword>
<evidence type="ECO:0000256" key="7">
    <source>
        <dbReference type="PIRSR" id="PIRSR618044-1"/>
    </source>
</evidence>
<keyword evidence="5" id="KW-0573">Peptidoglycan synthesis</keyword>
<dbReference type="GO" id="GO:0071555">
    <property type="term" value="P:cell wall organization"/>
    <property type="evidence" value="ECO:0007669"/>
    <property type="project" value="UniProtKB-KW"/>
</dbReference>
<keyword evidence="12" id="KW-0645">Protease</keyword>
<dbReference type="STRING" id="394264.SAMN04488040_3336"/>
<evidence type="ECO:0000256" key="3">
    <source>
        <dbReference type="ARBA" id="ARBA00022801"/>
    </source>
</evidence>
<accession>A0A1I6VI38</accession>
<evidence type="ECO:0000256" key="2">
    <source>
        <dbReference type="ARBA" id="ARBA00022729"/>
    </source>
</evidence>
<keyword evidence="12" id="KW-0121">Carboxypeptidase</keyword>
<keyword evidence="10" id="KW-0812">Transmembrane</keyword>
<dbReference type="GO" id="GO:0008360">
    <property type="term" value="P:regulation of cell shape"/>
    <property type="evidence" value="ECO:0007669"/>
    <property type="project" value="UniProtKB-KW"/>
</dbReference>
<feature type="binding site" evidence="8">
    <location>
        <position position="271"/>
    </location>
    <ligand>
        <name>substrate</name>
    </ligand>
</feature>
<keyword evidence="13" id="KW-1185">Reference proteome</keyword>
<evidence type="ECO:0000256" key="4">
    <source>
        <dbReference type="ARBA" id="ARBA00022960"/>
    </source>
</evidence>
<name>A0A1I6VI38_9RHOB</name>
<feature type="active site" description="Acyl-ester intermediate" evidence="7">
    <location>
        <position position="108"/>
    </location>
</feature>
<organism evidence="12 13">
    <name type="scientific">Sulfitobacter marinus</name>
    <dbReference type="NCBI Taxonomy" id="394264"/>
    <lineage>
        <taxon>Bacteria</taxon>
        <taxon>Pseudomonadati</taxon>
        <taxon>Pseudomonadota</taxon>
        <taxon>Alphaproteobacteria</taxon>
        <taxon>Rhodobacterales</taxon>
        <taxon>Roseobacteraceae</taxon>
        <taxon>Sulfitobacter</taxon>
    </lineage>
</organism>
<feature type="transmembrane region" description="Helical" evidence="10">
    <location>
        <begin position="59"/>
        <end position="85"/>
    </location>
</feature>
<protein>
    <submittedName>
        <fullName evidence="12">D-alanyl-D-alanine carboxypeptidase</fullName>
    </submittedName>
</protein>
<evidence type="ECO:0000256" key="10">
    <source>
        <dbReference type="SAM" id="Phobius"/>
    </source>
</evidence>
<dbReference type="EMBL" id="FPAJ01000007">
    <property type="protein sequence ID" value="SFT13408.1"/>
    <property type="molecule type" value="Genomic_DNA"/>
</dbReference>
<keyword evidence="6" id="KW-0961">Cell wall biogenesis/degradation</keyword>
<sequence length="535" mass="57674">MWLTEYSPFHVILNFKGFIENPSCGTVTLIISGQSKNRRSEAEQKAVIMKARRVQPARYGLFILAAIWVLVVLPLSAMAAPYAAYVIDARTNEVLHSRNADTRLHPASLTKMMTLYIAFDAIKRGEISLDTKVKISKHAASEPPSKLGMRPGQTIALRYLIRGAAVKSANDAATAIGEAISGSEAKFARRMNRMAKALGMTNTTFKNAHGLTESGHMSTARDMTTMGRHLLYDFPEYYNLFSRITADAGVRKVSHTNRRFLASYKGADGIKTGYTRAAGFNLTASAERGNERIIVTVFGGTSTTARNAKVAELMDLGFRRAPSRAPLMKPVKPLYADIENTPVASNSGRAGKTIRLVGAVTKSKRPQLRPTSNDAVVIATAEAPVATSPLLAKDINAAVKQAVAAAPVKDVKPASLAAVSPRPTARPSGLIASITPTKTAKAVTQQQEVVTRVSTSGGRHWGVNVGRFPSRYAAETVLVKTALSEISTLDGTLRKVVQRPQGYDANFLGMTRETADLACRRLAARNVSCFMIGPS</sequence>
<evidence type="ECO:0000256" key="9">
    <source>
        <dbReference type="RuleBase" id="RU004016"/>
    </source>
</evidence>
<evidence type="ECO:0000256" key="6">
    <source>
        <dbReference type="ARBA" id="ARBA00023316"/>
    </source>
</evidence>
<keyword evidence="4" id="KW-0133">Cell shape</keyword>
<comment type="similarity">
    <text evidence="1 9">Belongs to the peptidase S11 family.</text>
</comment>
<keyword evidence="10" id="KW-1133">Transmembrane helix</keyword>
<dbReference type="InterPro" id="IPR001967">
    <property type="entry name" value="Peptidase_S11_N"/>
</dbReference>
<dbReference type="GO" id="GO:0009002">
    <property type="term" value="F:serine-type D-Ala-D-Ala carboxypeptidase activity"/>
    <property type="evidence" value="ECO:0007669"/>
    <property type="project" value="InterPro"/>
</dbReference>
<evidence type="ECO:0000259" key="11">
    <source>
        <dbReference type="Pfam" id="PF00768"/>
    </source>
</evidence>
<dbReference type="PANTHER" id="PTHR21581">
    <property type="entry name" value="D-ALANYL-D-ALANINE CARBOXYPEPTIDASE"/>
    <property type="match status" value="1"/>
</dbReference>
<dbReference type="Proteomes" id="UP000199239">
    <property type="component" value="Unassembled WGS sequence"/>
</dbReference>
<dbReference type="Pfam" id="PF00768">
    <property type="entry name" value="Peptidase_S11"/>
    <property type="match status" value="1"/>
</dbReference>
<keyword evidence="3" id="KW-0378">Hydrolase</keyword>
<dbReference type="PRINTS" id="PR00725">
    <property type="entry name" value="DADACBPTASE1"/>
</dbReference>
<evidence type="ECO:0000256" key="5">
    <source>
        <dbReference type="ARBA" id="ARBA00022984"/>
    </source>
</evidence>
<dbReference type="GO" id="GO:0009252">
    <property type="term" value="P:peptidoglycan biosynthetic process"/>
    <property type="evidence" value="ECO:0007669"/>
    <property type="project" value="UniProtKB-KW"/>
</dbReference>
<dbReference type="InterPro" id="IPR018044">
    <property type="entry name" value="Peptidase_S11"/>
</dbReference>
<feature type="active site" evidence="7">
    <location>
        <position position="168"/>
    </location>
</feature>
<dbReference type="PANTHER" id="PTHR21581:SF6">
    <property type="entry name" value="TRAFFICKING PROTEIN PARTICLE COMPLEX SUBUNIT 12"/>
    <property type="match status" value="1"/>
</dbReference>
<dbReference type="GO" id="GO:0006508">
    <property type="term" value="P:proteolysis"/>
    <property type="evidence" value="ECO:0007669"/>
    <property type="project" value="InterPro"/>
</dbReference>
<reference evidence="13" key="1">
    <citation type="submission" date="2016-10" db="EMBL/GenBank/DDBJ databases">
        <authorList>
            <person name="Varghese N."/>
            <person name="Submissions S."/>
        </authorList>
    </citation>
    <scope>NUCLEOTIDE SEQUENCE [LARGE SCALE GENOMIC DNA]</scope>
    <source>
        <strain evidence="13">DSM 23422</strain>
    </source>
</reference>
<feature type="active site" description="Proton acceptor" evidence="7">
    <location>
        <position position="111"/>
    </location>
</feature>
<evidence type="ECO:0000256" key="8">
    <source>
        <dbReference type="PIRSR" id="PIRSR618044-2"/>
    </source>
</evidence>
<proteinExistence type="inferred from homology"/>
<dbReference type="SUPFAM" id="SSF56601">
    <property type="entry name" value="beta-lactamase/transpeptidase-like"/>
    <property type="match status" value="1"/>
</dbReference>
<evidence type="ECO:0000313" key="13">
    <source>
        <dbReference type="Proteomes" id="UP000199239"/>
    </source>
</evidence>
<keyword evidence="10" id="KW-0472">Membrane</keyword>
<evidence type="ECO:0000256" key="1">
    <source>
        <dbReference type="ARBA" id="ARBA00007164"/>
    </source>
</evidence>
<gene>
    <name evidence="12" type="ORF">SAMN04488040_3336</name>
</gene>